<dbReference type="AlphaFoldDB" id="A0A0F8YQR5"/>
<proteinExistence type="predicted"/>
<accession>A0A0F8YQR5</accession>
<evidence type="ECO:0000313" key="2">
    <source>
        <dbReference type="EMBL" id="KKK56464.1"/>
    </source>
</evidence>
<reference evidence="2" key="1">
    <citation type="journal article" date="2015" name="Nature">
        <title>Complex archaea that bridge the gap between prokaryotes and eukaryotes.</title>
        <authorList>
            <person name="Spang A."/>
            <person name="Saw J.H."/>
            <person name="Jorgensen S.L."/>
            <person name="Zaremba-Niedzwiedzka K."/>
            <person name="Martijn J."/>
            <person name="Lind A.E."/>
            <person name="van Eijk R."/>
            <person name="Schleper C."/>
            <person name="Guy L."/>
            <person name="Ettema T.J."/>
        </authorList>
    </citation>
    <scope>NUCLEOTIDE SEQUENCE</scope>
</reference>
<feature type="compositionally biased region" description="Polar residues" evidence="1">
    <location>
        <begin position="76"/>
        <end position="86"/>
    </location>
</feature>
<dbReference type="EMBL" id="LAZR01064985">
    <property type="protein sequence ID" value="KKK56464.1"/>
    <property type="molecule type" value="Genomic_DNA"/>
</dbReference>
<feature type="region of interest" description="Disordered" evidence="1">
    <location>
        <begin position="28"/>
        <end position="112"/>
    </location>
</feature>
<protein>
    <submittedName>
        <fullName evidence="2">Uncharacterized protein</fullName>
    </submittedName>
</protein>
<evidence type="ECO:0000256" key="1">
    <source>
        <dbReference type="SAM" id="MobiDB-lite"/>
    </source>
</evidence>
<comment type="caution">
    <text evidence="2">The sequence shown here is derived from an EMBL/GenBank/DDBJ whole genome shotgun (WGS) entry which is preliminary data.</text>
</comment>
<name>A0A0F8YQR5_9ZZZZ</name>
<organism evidence="2">
    <name type="scientific">marine sediment metagenome</name>
    <dbReference type="NCBI Taxonomy" id="412755"/>
    <lineage>
        <taxon>unclassified sequences</taxon>
        <taxon>metagenomes</taxon>
        <taxon>ecological metagenomes</taxon>
    </lineage>
</organism>
<feature type="compositionally biased region" description="Basic and acidic residues" evidence="1">
    <location>
        <begin position="33"/>
        <end position="61"/>
    </location>
</feature>
<gene>
    <name evidence="2" type="ORF">LCGC14_3064260</name>
</gene>
<sequence length="112" mass="12984">MKTIWNNFKRWIVPFVLAVVAVQAVRRSVSANKKADRAKAKRDADTQDFLNERETDVVKSYERHRKAQHKSEEAKTNAQKRVQQLGESDDSLSDLLDQYRRDRGLQHGTESS</sequence>